<accession>A0A6J4K737</accession>
<protein>
    <submittedName>
        <fullName evidence="1">Uncharacterized protein</fullName>
    </submittedName>
</protein>
<proteinExistence type="predicted"/>
<dbReference type="EMBL" id="CADCTO010000684">
    <property type="protein sequence ID" value="CAA9297205.1"/>
    <property type="molecule type" value="Genomic_DNA"/>
</dbReference>
<evidence type="ECO:0000313" key="1">
    <source>
        <dbReference type="EMBL" id="CAA9297205.1"/>
    </source>
</evidence>
<sequence length="87" mass="9372">MTITIHLPDRLAAHLAALPEGERHAFAVSAIEDAVLATAPPVDEDDLDTALEEAFAQMEAGQGIPFEDFARDLRARSEARYAPDKAA</sequence>
<dbReference type="AlphaFoldDB" id="A0A6J4K737"/>
<gene>
    <name evidence="1" type="ORF">AVDCRST_MAG63-5085</name>
</gene>
<organism evidence="1">
    <name type="scientific">uncultured Armatimonadetes bacterium</name>
    <dbReference type="NCBI Taxonomy" id="157466"/>
    <lineage>
        <taxon>Bacteria</taxon>
        <taxon>Bacillati</taxon>
        <taxon>Armatimonadota</taxon>
        <taxon>environmental samples</taxon>
    </lineage>
</organism>
<name>A0A6J4K737_9BACT</name>
<reference evidence="1" key="1">
    <citation type="submission" date="2020-02" db="EMBL/GenBank/DDBJ databases">
        <authorList>
            <person name="Meier V. D."/>
        </authorList>
    </citation>
    <scope>NUCLEOTIDE SEQUENCE</scope>
    <source>
        <strain evidence="1">AVDCRST_MAG63</strain>
    </source>
</reference>